<dbReference type="InterPro" id="IPR027304">
    <property type="entry name" value="Trigger_fact/SurA_dom_sf"/>
</dbReference>
<evidence type="ECO:0000313" key="3">
    <source>
        <dbReference type="EMBL" id="GAQ94046.1"/>
    </source>
</evidence>
<sequence length="162" mass="19252">MVKFILASVTLFNLFFFSMAFTEVIDRVVAYVDSYAITLRDFEKVADKTKEKIPQIKNEEILNTMINRVLLLKKAKELFIEGKDEELINNYIDLKIKSTIVISESEIRQYYEQNKTQFKDIPYASVRNEIEKYLFEKELNKKLKNYLEELKETSDIKIIFIP</sequence>
<dbReference type="InterPro" id="IPR050280">
    <property type="entry name" value="OMP_Chaperone_SurA"/>
</dbReference>
<dbReference type="EMBL" id="BCNO01000001">
    <property type="protein sequence ID" value="GAQ94046.1"/>
    <property type="molecule type" value="Genomic_DNA"/>
</dbReference>
<dbReference type="PANTHER" id="PTHR47637:SF1">
    <property type="entry name" value="CHAPERONE SURA"/>
    <property type="match status" value="1"/>
</dbReference>
<proteinExistence type="predicted"/>
<dbReference type="RefSeq" id="WP_059175529.1">
    <property type="nucleotide sequence ID" value="NZ_BCNO01000001.1"/>
</dbReference>
<keyword evidence="4" id="KW-1185">Reference proteome</keyword>
<comment type="caution">
    <text evidence="3">The sequence shown here is derived from an EMBL/GenBank/DDBJ whole genome shotgun (WGS) entry which is preliminary data.</text>
</comment>
<feature type="chain" id="PRO_5006865001" evidence="2">
    <location>
        <begin position="21"/>
        <end position="162"/>
    </location>
</feature>
<gene>
    <name evidence="3" type="ORF">TAGGR_1216</name>
</gene>
<protein>
    <submittedName>
        <fullName evidence="3">SurA N-terminal domain-containing protein</fullName>
    </submittedName>
</protein>
<dbReference type="OrthoDB" id="9796458at2"/>
<evidence type="ECO:0000256" key="2">
    <source>
        <dbReference type="SAM" id="SignalP"/>
    </source>
</evidence>
<dbReference type="STRING" id="86166.TAGGR_1216"/>
<dbReference type="SUPFAM" id="SSF109998">
    <property type="entry name" value="Triger factor/SurA peptide-binding domain-like"/>
    <property type="match status" value="1"/>
</dbReference>
<dbReference type="AlphaFoldDB" id="A0A0U9HLP3"/>
<dbReference type="Gene3D" id="1.10.4030.10">
    <property type="entry name" value="Porin chaperone SurA, peptide-binding domain"/>
    <property type="match status" value="2"/>
</dbReference>
<name>A0A0U9HLP3_9BACT</name>
<dbReference type="PANTHER" id="PTHR47637">
    <property type="entry name" value="CHAPERONE SURA"/>
    <property type="match status" value="1"/>
</dbReference>
<evidence type="ECO:0000256" key="1">
    <source>
        <dbReference type="ARBA" id="ARBA00022729"/>
    </source>
</evidence>
<keyword evidence="1 2" id="KW-0732">Signal</keyword>
<evidence type="ECO:0000313" key="4">
    <source>
        <dbReference type="Proteomes" id="UP000054976"/>
    </source>
</evidence>
<reference evidence="4" key="1">
    <citation type="submission" date="2016-01" db="EMBL/GenBank/DDBJ databases">
        <title>Draft genome sequence of Thermodesulfovibrio aggregans strain TGE-P1.</title>
        <authorList>
            <person name="Sekiguchi Y."/>
            <person name="Ohashi A."/>
            <person name="Matsuura N."/>
            <person name="Tourlousse M.D."/>
        </authorList>
    </citation>
    <scope>NUCLEOTIDE SEQUENCE [LARGE SCALE GENOMIC DNA]</scope>
    <source>
        <strain evidence="4">TGE-P1</strain>
    </source>
</reference>
<accession>A0A0U9HLP3</accession>
<dbReference type="Proteomes" id="UP000054976">
    <property type="component" value="Unassembled WGS sequence"/>
</dbReference>
<feature type="signal peptide" evidence="2">
    <location>
        <begin position="1"/>
        <end position="20"/>
    </location>
</feature>
<organism evidence="3 4">
    <name type="scientific">Thermodesulfovibrio aggregans</name>
    <dbReference type="NCBI Taxonomy" id="86166"/>
    <lineage>
        <taxon>Bacteria</taxon>
        <taxon>Pseudomonadati</taxon>
        <taxon>Nitrospirota</taxon>
        <taxon>Thermodesulfovibrionia</taxon>
        <taxon>Thermodesulfovibrionales</taxon>
        <taxon>Thermodesulfovibrionaceae</taxon>
        <taxon>Thermodesulfovibrio</taxon>
    </lineage>
</organism>